<accession>A0A399EDA1</accession>
<dbReference type="EC" id="2.4.-.-" evidence="2"/>
<dbReference type="Pfam" id="PF00535">
    <property type="entry name" value="Glycos_transf_2"/>
    <property type="match status" value="1"/>
</dbReference>
<dbReference type="Gene3D" id="3.90.550.10">
    <property type="entry name" value="Spore Coat Polysaccharide Biosynthesis Protein SpsA, Chain A"/>
    <property type="match status" value="1"/>
</dbReference>
<protein>
    <submittedName>
        <fullName evidence="2">Putative teichuronic acid biosynthesis glycosyltransferase TuaG</fullName>
        <ecNumber evidence="2">2.4.-.-</ecNumber>
    </submittedName>
</protein>
<dbReference type="InterPro" id="IPR029044">
    <property type="entry name" value="Nucleotide-diphossugar_trans"/>
</dbReference>
<comment type="caution">
    <text evidence="2">The sequence shown here is derived from an EMBL/GenBank/DDBJ whole genome shotgun (WGS) entry which is preliminary data.</text>
</comment>
<dbReference type="AlphaFoldDB" id="A0A399EDA1"/>
<dbReference type="PANTHER" id="PTHR22916:SF3">
    <property type="entry name" value="UDP-GLCNAC:BETAGAL BETA-1,3-N-ACETYLGLUCOSAMINYLTRANSFERASE-LIKE PROTEIN 1"/>
    <property type="match status" value="1"/>
</dbReference>
<dbReference type="RefSeq" id="WP_119316273.1">
    <property type="nucleotide sequence ID" value="NZ_QXDL01000202.1"/>
</dbReference>
<evidence type="ECO:0000313" key="3">
    <source>
        <dbReference type="Proteomes" id="UP000265715"/>
    </source>
</evidence>
<dbReference type="Proteomes" id="UP000265715">
    <property type="component" value="Unassembled WGS sequence"/>
</dbReference>
<keyword evidence="2" id="KW-0328">Glycosyltransferase</keyword>
<reference evidence="2 3" key="1">
    <citation type="submission" date="2018-08" db="EMBL/GenBank/DDBJ databases">
        <title>Meiothermus terrae DSM 26712 genome sequencing project.</title>
        <authorList>
            <person name="Da Costa M.S."/>
            <person name="Albuquerque L."/>
            <person name="Raposo P."/>
            <person name="Froufe H.J.C."/>
            <person name="Barroso C.S."/>
            <person name="Egas C."/>
        </authorList>
    </citation>
    <scope>NUCLEOTIDE SEQUENCE [LARGE SCALE GENOMIC DNA]</scope>
    <source>
        <strain evidence="2 3">DSM 26712</strain>
    </source>
</reference>
<keyword evidence="3" id="KW-1185">Reference proteome</keyword>
<dbReference type="SUPFAM" id="SSF53448">
    <property type="entry name" value="Nucleotide-diphospho-sugar transferases"/>
    <property type="match status" value="1"/>
</dbReference>
<organism evidence="2 3">
    <name type="scientific">Calidithermus terrae</name>
    <dbReference type="NCBI Taxonomy" id="1408545"/>
    <lineage>
        <taxon>Bacteria</taxon>
        <taxon>Thermotogati</taxon>
        <taxon>Deinococcota</taxon>
        <taxon>Deinococci</taxon>
        <taxon>Thermales</taxon>
        <taxon>Thermaceae</taxon>
        <taxon>Calidithermus</taxon>
    </lineage>
</organism>
<name>A0A399EDA1_9DEIN</name>
<dbReference type="InterPro" id="IPR001173">
    <property type="entry name" value="Glyco_trans_2-like"/>
</dbReference>
<feature type="domain" description="Glycosyltransferase 2-like" evidence="1">
    <location>
        <begin position="7"/>
        <end position="137"/>
    </location>
</feature>
<evidence type="ECO:0000259" key="1">
    <source>
        <dbReference type="Pfam" id="PF00535"/>
    </source>
</evidence>
<sequence length="331" mass="37724">MEQPLVSILTPTYNQSAYLTATLESVLAQSYPHWELLVLDDCSSDDTWEVLQRYARREPRIRPLRSPYNRGVWRLGENYRQMLQAARGSLLALLDGDDLWPPDKLERQVPAHQAGGHPLSFGRMEAVNAAGRPIAGSRYPDLGPLAPRELYAGYLRGDFYIPAVTVMIDREALERAGGFRQPHYLPVVDFPTWLEIGHPGQGYTYVPEVLGYWRQSPGQATWRVARDLALGTYRYSQEFLREHPVPGLSERDLLSPGRRGYLADSSYRAALLAWERGATARAWQYAKEIVRWGRPTTYLRCLAAFGVKTLRRVRRQVLEEVGLWARGASLR</sequence>
<dbReference type="PANTHER" id="PTHR22916">
    <property type="entry name" value="GLYCOSYLTRANSFERASE"/>
    <property type="match status" value="1"/>
</dbReference>
<gene>
    <name evidence="2" type="primary">tuaG</name>
    <name evidence="2" type="ORF">Mterra_03358</name>
</gene>
<dbReference type="EMBL" id="QXDL01000202">
    <property type="protein sequence ID" value="RIH81139.1"/>
    <property type="molecule type" value="Genomic_DNA"/>
</dbReference>
<dbReference type="OrthoDB" id="396512at2"/>
<evidence type="ECO:0000313" key="2">
    <source>
        <dbReference type="EMBL" id="RIH81139.1"/>
    </source>
</evidence>
<dbReference type="GO" id="GO:0016758">
    <property type="term" value="F:hexosyltransferase activity"/>
    <property type="evidence" value="ECO:0007669"/>
    <property type="project" value="UniProtKB-ARBA"/>
</dbReference>
<keyword evidence="2" id="KW-0808">Transferase</keyword>
<proteinExistence type="predicted"/>